<name>A0A369BYK9_9GAMM</name>
<dbReference type="RefSeq" id="WP_114280933.1">
    <property type="nucleotide sequence ID" value="NZ_QPJY01000012.1"/>
</dbReference>
<reference evidence="1 2" key="1">
    <citation type="submission" date="2018-07" db="EMBL/GenBank/DDBJ databases">
        <title>Genomic Encyclopedia of Type Strains, Phase IV (KMG-IV): sequencing the most valuable type-strain genomes for metagenomic binning, comparative biology and taxonomic classification.</title>
        <authorList>
            <person name="Goeker M."/>
        </authorList>
    </citation>
    <scope>NUCLEOTIDE SEQUENCE [LARGE SCALE GENOMIC DNA]</scope>
    <source>
        <strain evidence="1 2">DSM 26407</strain>
    </source>
</reference>
<sequence>MMLDVVIEQRHHPVEVSAETLAAGSEFFDKMDRDMDAGWQVGPEFLEKPGRVMRARIAAERLLLAVEAGNAAMVQGMAGYIVSRLPEVHTVRIDTDGEPQNTVLLDGQGREID</sequence>
<protein>
    <submittedName>
        <fullName evidence="1">Uncharacterized protein</fullName>
    </submittedName>
</protein>
<dbReference type="Proteomes" id="UP000252707">
    <property type="component" value="Unassembled WGS sequence"/>
</dbReference>
<keyword evidence="2" id="KW-1185">Reference proteome</keyword>
<dbReference type="AlphaFoldDB" id="A0A369BYK9"/>
<evidence type="ECO:0000313" key="1">
    <source>
        <dbReference type="EMBL" id="RCX26035.1"/>
    </source>
</evidence>
<dbReference type="OrthoDB" id="5624469at2"/>
<accession>A0A369BYK9</accession>
<evidence type="ECO:0000313" key="2">
    <source>
        <dbReference type="Proteomes" id="UP000252707"/>
    </source>
</evidence>
<gene>
    <name evidence="1" type="ORF">DFQ59_11238</name>
</gene>
<dbReference type="EMBL" id="QPJY01000012">
    <property type="protein sequence ID" value="RCX26035.1"/>
    <property type="molecule type" value="Genomic_DNA"/>
</dbReference>
<organism evidence="1 2">
    <name type="scientific">Thioalbus denitrificans</name>
    <dbReference type="NCBI Taxonomy" id="547122"/>
    <lineage>
        <taxon>Bacteria</taxon>
        <taxon>Pseudomonadati</taxon>
        <taxon>Pseudomonadota</taxon>
        <taxon>Gammaproteobacteria</taxon>
        <taxon>Chromatiales</taxon>
        <taxon>Ectothiorhodospiraceae</taxon>
        <taxon>Thioalbus</taxon>
    </lineage>
</organism>
<proteinExistence type="predicted"/>
<comment type="caution">
    <text evidence="1">The sequence shown here is derived from an EMBL/GenBank/DDBJ whole genome shotgun (WGS) entry which is preliminary data.</text>
</comment>